<dbReference type="KEGG" id="prv:G7070_03230"/>
<evidence type="ECO:0000256" key="2">
    <source>
        <dbReference type="ARBA" id="ARBA00022475"/>
    </source>
</evidence>
<keyword evidence="8" id="KW-0411">Iron-sulfur</keyword>
<evidence type="ECO:0000256" key="5">
    <source>
        <dbReference type="ARBA" id="ARBA00022723"/>
    </source>
</evidence>
<dbReference type="EMBL" id="CP049865">
    <property type="protein sequence ID" value="QIK71479.1"/>
    <property type="molecule type" value="Genomic_DNA"/>
</dbReference>
<evidence type="ECO:0000256" key="6">
    <source>
        <dbReference type="ARBA" id="ARBA00022967"/>
    </source>
</evidence>
<dbReference type="PANTHER" id="PTHR11995:SF33">
    <property type="entry name" value="NADH-QUINONE OXIDOREDUCTASE SUBUNIT B 2"/>
    <property type="match status" value="1"/>
</dbReference>
<accession>A0A6G7Y447</accession>
<dbReference type="Pfam" id="PF01058">
    <property type="entry name" value="Oxidored_q6"/>
    <property type="match status" value="1"/>
</dbReference>
<keyword evidence="7" id="KW-0408">Iron</keyword>
<evidence type="ECO:0000256" key="9">
    <source>
        <dbReference type="ARBA" id="ARBA00023027"/>
    </source>
</evidence>
<keyword evidence="5" id="KW-0479">Metal-binding</keyword>
<dbReference type="RefSeq" id="WP_166231931.1">
    <property type="nucleotide sequence ID" value="NZ_CP049865.1"/>
</dbReference>
<keyword evidence="2" id="KW-1003">Cell membrane</keyword>
<evidence type="ECO:0000313" key="13">
    <source>
        <dbReference type="Proteomes" id="UP000501058"/>
    </source>
</evidence>
<proteinExistence type="predicted"/>
<evidence type="ECO:0000256" key="10">
    <source>
        <dbReference type="ARBA" id="ARBA00023136"/>
    </source>
</evidence>
<dbReference type="SUPFAM" id="SSF56770">
    <property type="entry name" value="HydA/Nqo6-like"/>
    <property type="match status" value="1"/>
</dbReference>
<dbReference type="GO" id="GO:0046872">
    <property type="term" value="F:metal ion binding"/>
    <property type="evidence" value="ECO:0007669"/>
    <property type="project" value="UniProtKB-KW"/>
</dbReference>
<organism evidence="12 13">
    <name type="scientific">Propioniciclava coleopterorum</name>
    <dbReference type="NCBI Taxonomy" id="2714937"/>
    <lineage>
        <taxon>Bacteria</taxon>
        <taxon>Bacillati</taxon>
        <taxon>Actinomycetota</taxon>
        <taxon>Actinomycetes</taxon>
        <taxon>Propionibacteriales</taxon>
        <taxon>Propionibacteriaceae</taxon>
        <taxon>Propioniciclava</taxon>
    </lineage>
</organism>
<dbReference type="GO" id="GO:0008137">
    <property type="term" value="F:NADH dehydrogenase (ubiquinone) activity"/>
    <property type="evidence" value="ECO:0007669"/>
    <property type="project" value="TreeGrafter"/>
</dbReference>
<keyword evidence="4" id="KW-0874">Quinone</keyword>
<keyword evidence="9" id="KW-0520">NAD</keyword>
<keyword evidence="3" id="KW-0004">4Fe-4S</keyword>
<dbReference type="GO" id="GO:0009060">
    <property type="term" value="P:aerobic respiration"/>
    <property type="evidence" value="ECO:0007669"/>
    <property type="project" value="TreeGrafter"/>
</dbReference>
<reference evidence="12 13" key="1">
    <citation type="submission" date="2020-03" db="EMBL/GenBank/DDBJ databases">
        <title>Propioniciclava sp. nov., isolated from Hydrophilus acuminatus.</title>
        <authorList>
            <person name="Hyun D.-W."/>
            <person name="Bae J.-W."/>
        </authorList>
    </citation>
    <scope>NUCLEOTIDE SEQUENCE [LARGE SCALE GENOMIC DNA]</scope>
    <source>
        <strain evidence="12 13">HDW11</strain>
    </source>
</reference>
<keyword evidence="1" id="KW-0813">Transport</keyword>
<dbReference type="GO" id="GO:0048038">
    <property type="term" value="F:quinone binding"/>
    <property type="evidence" value="ECO:0007669"/>
    <property type="project" value="UniProtKB-KW"/>
</dbReference>
<dbReference type="PANTHER" id="PTHR11995">
    <property type="entry name" value="NADH DEHYDROGENASE"/>
    <property type="match status" value="1"/>
</dbReference>
<evidence type="ECO:0000313" key="12">
    <source>
        <dbReference type="EMBL" id="QIK71479.1"/>
    </source>
</evidence>
<dbReference type="Proteomes" id="UP000501058">
    <property type="component" value="Chromosome"/>
</dbReference>
<evidence type="ECO:0000256" key="7">
    <source>
        <dbReference type="ARBA" id="ARBA00023004"/>
    </source>
</evidence>
<evidence type="ECO:0000259" key="11">
    <source>
        <dbReference type="Pfam" id="PF01058"/>
    </source>
</evidence>
<sequence>MRYYDWFGDGVLTVGVIPLACCVLEVEAAVAGRAALPEPPPGSAVVLLVAGTVTDAVAPAVAAAVAAHPGARVVAFGACASAGGPYWDSPVVTKGVDQLVAVDRYVPGCPPTPEALELLLTRGYADA</sequence>
<name>A0A6G7Y447_9ACTN</name>
<keyword evidence="6" id="KW-1278">Translocase</keyword>
<evidence type="ECO:0000256" key="8">
    <source>
        <dbReference type="ARBA" id="ARBA00023014"/>
    </source>
</evidence>
<dbReference type="Gene3D" id="3.40.50.12280">
    <property type="match status" value="1"/>
</dbReference>
<feature type="domain" description="NADH:ubiquinone oxidoreductase-like 20kDa subunit" evidence="11">
    <location>
        <begin position="41"/>
        <end position="116"/>
    </location>
</feature>
<dbReference type="GO" id="GO:0015990">
    <property type="term" value="P:electron transport coupled proton transport"/>
    <property type="evidence" value="ECO:0007669"/>
    <property type="project" value="TreeGrafter"/>
</dbReference>
<protein>
    <submittedName>
        <fullName evidence="12">Proton-conducting membrane transporter</fullName>
    </submittedName>
</protein>
<gene>
    <name evidence="12" type="ORF">G7070_03230</name>
</gene>
<evidence type="ECO:0000256" key="3">
    <source>
        <dbReference type="ARBA" id="ARBA00022485"/>
    </source>
</evidence>
<evidence type="ECO:0000256" key="1">
    <source>
        <dbReference type="ARBA" id="ARBA00022448"/>
    </source>
</evidence>
<keyword evidence="10" id="KW-0472">Membrane</keyword>
<evidence type="ECO:0000256" key="4">
    <source>
        <dbReference type="ARBA" id="ARBA00022719"/>
    </source>
</evidence>
<dbReference type="AlphaFoldDB" id="A0A6G7Y447"/>
<keyword evidence="13" id="KW-1185">Reference proteome</keyword>
<dbReference type="GO" id="GO:0051539">
    <property type="term" value="F:4 iron, 4 sulfur cluster binding"/>
    <property type="evidence" value="ECO:0007669"/>
    <property type="project" value="UniProtKB-KW"/>
</dbReference>
<dbReference type="GO" id="GO:0045271">
    <property type="term" value="C:respiratory chain complex I"/>
    <property type="evidence" value="ECO:0007669"/>
    <property type="project" value="TreeGrafter"/>
</dbReference>
<dbReference type="InterPro" id="IPR006137">
    <property type="entry name" value="NADH_UbQ_OxRdtase-like_20kDa"/>
</dbReference>